<reference evidence="2 3" key="1">
    <citation type="submission" date="2019-06" db="EMBL/GenBank/DDBJ databases">
        <authorList>
            <person name="Palmer J.M."/>
        </authorList>
    </citation>
    <scope>NUCLEOTIDE SEQUENCE [LARGE SCALE GENOMIC DNA]</scope>
    <source>
        <strain evidence="2 3">TWF102</strain>
    </source>
</reference>
<name>A0A7C8JCX3_ORBOL</name>
<dbReference type="AlphaFoldDB" id="A0A7C8JCX3"/>
<sequence>MAAFKISAGLALSILINTGEVSAHARLYNNYGDYDQSKLGGSLAHTYDIPVIDHGDHQHPGPFKHIPRKNMPQGCGANLHFIFAYNMAHRRGEINPANLQNDHVTLWKHRNYHFFMAPIPQGALVNTKQQIDYNAKHGRIAQVTPGGWLDIRSYQVNADGAGPFKCRLDETSTGQHFSTQLPILKEAYIMRVRIPKNIKCLARYGTYNNICLMRCENQAHNSPFGACIPFQVMYPKPPAAPPKPVYVDVKKPEPEPKPVYGYAGYDVGAGNYKEGAYGKKVERDIERKKIRRAANAEADTQSEDTEVKA</sequence>
<feature type="signal peptide" evidence="1">
    <location>
        <begin position="1"/>
        <end position="23"/>
    </location>
</feature>
<dbReference type="PANTHER" id="PTHR34618">
    <property type="entry name" value="SURFACE PROTEIN MAS1, PUTATIVE-RELATED"/>
    <property type="match status" value="1"/>
</dbReference>
<evidence type="ECO:0000256" key="1">
    <source>
        <dbReference type="SAM" id="SignalP"/>
    </source>
</evidence>
<dbReference type="Pfam" id="PF11327">
    <property type="entry name" value="Egh16-like"/>
    <property type="match status" value="1"/>
</dbReference>
<evidence type="ECO:0000313" key="2">
    <source>
        <dbReference type="EMBL" id="KAF3104498.1"/>
    </source>
</evidence>
<comment type="caution">
    <text evidence="2">The sequence shown here is derived from an EMBL/GenBank/DDBJ whole genome shotgun (WGS) entry which is preliminary data.</text>
</comment>
<accession>A0A7C8JCX3</accession>
<gene>
    <name evidence="2" type="ORF">TWF102_003128</name>
</gene>
<feature type="chain" id="PRO_5028993868" evidence="1">
    <location>
        <begin position="24"/>
        <end position="309"/>
    </location>
</feature>
<proteinExistence type="predicted"/>
<organism evidence="2 3">
    <name type="scientific">Orbilia oligospora</name>
    <name type="common">Nematode-trapping fungus</name>
    <name type="synonym">Arthrobotrys oligospora</name>
    <dbReference type="NCBI Taxonomy" id="2813651"/>
    <lineage>
        <taxon>Eukaryota</taxon>
        <taxon>Fungi</taxon>
        <taxon>Dikarya</taxon>
        <taxon>Ascomycota</taxon>
        <taxon>Pezizomycotina</taxon>
        <taxon>Orbiliomycetes</taxon>
        <taxon>Orbiliales</taxon>
        <taxon>Orbiliaceae</taxon>
        <taxon>Orbilia</taxon>
    </lineage>
</organism>
<dbReference type="Proteomes" id="UP000475325">
    <property type="component" value="Unassembled WGS sequence"/>
</dbReference>
<evidence type="ECO:0000313" key="3">
    <source>
        <dbReference type="Proteomes" id="UP000475325"/>
    </source>
</evidence>
<protein>
    <submittedName>
        <fullName evidence="2">Uncharacterized protein</fullName>
    </submittedName>
</protein>
<dbReference type="EMBL" id="WIQW01000016">
    <property type="protein sequence ID" value="KAF3104498.1"/>
    <property type="molecule type" value="Genomic_DNA"/>
</dbReference>
<keyword evidence="1" id="KW-0732">Signal</keyword>
<dbReference type="PANTHER" id="PTHR34618:SF1">
    <property type="entry name" value="SECRETED PROTEIN"/>
    <property type="match status" value="1"/>
</dbReference>
<dbReference type="InterPro" id="IPR021476">
    <property type="entry name" value="Egh16-like"/>
</dbReference>